<dbReference type="OrthoDB" id="9765625at2"/>
<dbReference type="STRING" id="52689.AKG39_17315"/>
<gene>
    <name evidence="3" type="primary">larC</name>
    <name evidence="4" type="ORF">AKG39_17315</name>
</gene>
<dbReference type="AlphaFoldDB" id="A0A0L6TW54"/>
<dbReference type="NCBIfam" id="TIGR00299">
    <property type="entry name" value="nickel pincer cofactor biosynthesis protein LarC"/>
    <property type="match status" value="1"/>
</dbReference>
<dbReference type="GO" id="GO:0051604">
    <property type="term" value="P:protein maturation"/>
    <property type="evidence" value="ECO:0007669"/>
    <property type="project" value="UniProtKB-UniRule"/>
</dbReference>
<protein>
    <recommendedName>
        <fullName evidence="3">Pyridinium-3,5-bisthiocarboxylic acid mononucleotide nickel insertion protein</fullName>
        <shortName evidence="3">P2TMN nickel insertion protein</shortName>
        <ecNumber evidence="3">4.99.1.12</ecNumber>
    </recommendedName>
    <alternativeName>
        <fullName evidence="3">Nickel-pincer cofactor biosynthesis protein LarC</fullName>
    </alternativeName>
</protein>
<keyword evidence="1 3" id="KW-0533">Nickel</keyword>
<dbReference type="PANTHER" id="PTHR36566">
    <property type="entry name" value="NICKEL INSERTION PROTEIN-RELATED"/>
    <property type="match status" value="1"/>
</dbReference>
<comment type="similarity">
    <text evidence="3">Belongs to the LarC family.</text>
</comment>
<dbReference type="Gene3D" id="3.10.20.300">
    <property type="entry name" value="mk0293 like domain"/>
    <property type="match status" value="1"/>
</dbReference>
<proteinExistence type="inferred from homology"/>
<evidence type="ECO:0000313" key="5">
    <source>
        <dbReference type="Proteomes" id="UP000036873"/>
    </source>
</evidence>
<dbReference type="HAMAP" id="MF_01074">
    <property type="entry name" value="LarC"/>
    <property type="match status" value="1"/>
</dbReference>
<reference evidence="5" key="1">
    <citation type="submission" date="2015-07" db="EMBL/GenBank/DDBJ databases">
        <title>Draft genome sequence of Acetobacterium bakii DSM 8293, a potential psychrophilic chemical producer through syngas fermentation.</title>
        <authorList>
            <person name="Song Y."/>
            <person name="Hwang S."/>
            <person name="Cho B.-K."/>
        </authorList>
    </citation>
    <scope>NUCLEOTIDE SEQUENCE [LARGE SCALE GENOMIC DNA]</scope>
    <source>
        <strain evidence="5">DSM 8239</strain>
    </source>
</reference>
<dbReference type="PANTHER" id="PTHR36566:SF1">
    <property type="entry name" value="PYRIDINIUM-3,5-BISTHIOCARBOXYLIC ACID MONONUCLEOTIDE NICKEL INSERTION PROTEIN"/>
    <property type="match status" value="1"/>
</dbReference>
<dbReference type="GO" id="GO:0016829">
    <property type="term" value="F:lyase activity"/>
    <property type="evidence" value="ECO:0007669"/>
    <property type="project" value="UniProtKB-UniRule"/>
</dbReference>
<dbReference type="EC" id="4.99.1.12" evidence="3"/>
<evidence type="ECO:0000256" key="2">
    <source>
        <dbReference type="ARBA" id="ARBA00023239"/>
    </source>
</evidence>
<sequence length="383" mass="42369">MKVLYFDCFSGISGDMVLGAFIDLGIDPNFLESELKKLKLEGFRIKAEKTLKKGINGTRCHVILEEDGHHHRHFGDIKQIIVDSDLSDEIKITALAIFKRVAVAEAKVHNVPVDRVHFHEVGALDSIVDIVGAAICYHALKPDIVYGSKINVGSGWVRCAHGLLPVPAPATAEILCASNFEMYSKAIDGESATPTGVAILAELGTYSPTTPSFIPEKTGYGFGGKDFGVLNALRIIQGRKSQPHETMVVETNVDDMTGEMAGYVLESLMEKGALDAFYTPVYMKKNRPGIHLTVLCKEVDLPVIEDLILRETSTLGIRKYPVTRVCMDRHFKKINTPLGDVTIKISDYGTIHRETPEYEDIRRIAKDTGVSLWEVLEMVEKLK</sequence>
<dbReference type="InterPro" id="IPR002822">
    <property type="entry name" value="Ni_insertion"/>
</dbReference>
<comment type="function">
    <text evidence="3">Involved in the biosynthesis of a nickel-pincer cofactor ((SCS)Ni(II) pincer complex). Binds Ni(2+), and functions in nickel delivery to pyridinium-3,5-bisthiocarboxylic acid mononucleotide (P2TMN), to form the mature cofactor. Is thus probably required for the activation of nickel-pincer cofactor-dependent enzymes.</text>
</comment>
<dbReference type="PATRIC" id="fig|52689.4.peg.3025"/>
<dbReference type="Gene3D" id="3.30.70.1380">
    <property type="entry name" value="Transcriptional regulatory protein pf0864 domain like"/>
    <property type="match status" value="1"/>
</dbReference>
<accession>A0A0L6TW54</accession>
<keyword evidence="5" id="KW-1185">Reference proteome</keyword>
<comment type="caution">
    <text evidence="4">The sequence shown here is derived from an EMBL/GenBank/DDBJ whole genome shotgun (WGS) entry which is preliminary data.</text>
</comment>
<keyword evidence="2 3" id="KW-0456">Lyase</keyword>
<dbReference type="EMBL" id="LGYO01000057">
    <property type="protein sequence ID" value="KNZ40496.1"/>
    <property type="molecule type" value="Genomic_DNA"/>
</dbReference>
<evidence type="ECO:0000256" key="3">
    <source>
        <dbReference type="HAMAP-Rule" id="MF_01074"/>
    </source>
</evidence>
<evidence type="ECO:0000313" key="4">
    <source>
        <dbReference type="EMBL" id="KNZ40496.1"/>
    </source>
</evidence>
<organism evidence="4 5">
    <name type="scientific">Acetobacterium bakii</name>
    <dbReference type="NCBI Taxonomy" id="52689"/>
    <lineage>
        <taxon>Bacteria</taxon>
        <taxon>Bacillati</taxon>
        <taxon>Bacillota</taxon>
        <taxon>Clostridia</taxon>
        <taxon>Eubacteriales</taxon>
        <taxon>Eubacteriaceae</taxon>
        <taxon>Acetobacterium</taxon>
    </lineage>
</organism>
<dbReference type="RefSeq" id="WP_050741654.1">
    <property type="nucleotide sequence ID" value="NZ_LGYO01000057.1"/>
</dbReference>
<dbReference type="Proteomes" id="UP000036873">
    <property type="component" value="Unassembled WGS sequence"/>
</dbReference>
<dbReference type="Pfam" id="PF01969">
    <property type="entry name" value="Ni_insertion"/>
    <property type="match status" value="1"/>
</dbReference>
<name>A0A0L6TW54_9FIRM</name>
<evidence type="ECO:0000256" key="1">
    <source>
        <dbReference type="ARBA" id="ARBA00022596"/>
    </source>
</evidence>
<comment type="catalytic activity">
    <reaction evidence="3">
        <text>Ni(II)-pyridinium-3,5-bisthiocarboxylate mononucleotide = pyridinium-3,5-bisthiocarboxylate mononucleotide + Ni(2+)</text>
        <dbReference type="Rhea" id="RHEA:54784"/>
        <dbReference type="ChEBI" id="CHEBI:49786"/>
        <dbReference type="ChEBI" id="CHEBI:137372"/>
        <dbReference type="ChEBI" id="CHEBI:137373"/>
        <dbReference type="EC" id="4.99.1.12"/>
    </reaction>
</comment>
<dbReference type="GO" id="GO:0016151">
    <property type="term" value="F:nickel cation binding"/>
    <property type="evidence" value="ECO:0007669"/>
    <property type="project" value="UniProtKB-UniRule"/>
</dbReference>